<dbReference type="Proteomes" id="UP000195024">
    <property type="component" value="Unassembled WGS sequence"/>
</dbReference>
<keyword evidence="1" id="KW-0238">DNA-binding</keyword>
<dbReference type="InterPro" id="IPR000551">
    <property type="entry name" value="MerR-type_HTH_dom"/>
</dbReference>
<dbReference type="AlphaFoldDB" id="A0A1L8UV11"/>
<proteinExistence type="predicted"/>
<evidence type="ECO:0000259" key="3">
    <source>
        <dbReference type="PROSITE" id="PS50937"/>
    </source>
</evidence>
<evidence type="ECO:0000313" key="9">
    <source>
        <dbReference type="Proteomes" id="UP000321175"/>
    </source>
</evidence>
<evidence type="ECO:0000313" key="8">
    <source>
        <dbReference type="Proteomes" id="UP000244022"/>
    </source>
</evidence>
<keyword evidence="2" id="KW-0175">Coiled coil</keyword>
<dbReference type="EMBL" id="PYGR01000015">
    <property type="protein sequence ID" value="PTO36028.1"/>
    <property type="molecule type" value="Genomic_DNA"/>
</dbReference>
<dbReference type="InterPro" id="IPR047057">
    <property type="entry name" value="MerR_fam"/>
</dbReference>
<comment type="caution">
    <text evidence="5">The sequence shown here is derived from an EMBL/GenBank/DDBJ whole genome shotgun (WGS) entry which is preliminary data.</text>
</comment>
<dbReference type="Proteomes" id="UP000321175">
    <property type="component" value="Unassembled WGS sequence"/>
</dbReference>
<dbReference type="RefSeq" id="WP_071866974.1">
    <property type="nucleotide sequence ID" value="NZ_BJWA01000013.1"/>
</dbReference>
<evidence type="ECO:0000313" key="5">
    <source>
        <dbReference type="EMBL" id="OTP26621.1"/>
    </source>
</evidence>
<dbReference type="GO" id="GO:0003677">
    <property type="term" value="F:DNA binding"/>
    <property type="evidence" value="ECO:0007669"/>
    <property type="project" value="UniProtKB-KW"/>
</dbReference>
<reference evidence="4 9" key="3">
    <citation type="submission" date="2019-07" db="EMBL/GenBank/DDBJ databases">
        <title>Whole genome shotgun sequence of Enterococcus mundtii NBRC 100490.</title>
        <authorList>
            <person name="Hosoyama A."/>
            <person name="Uohara A."/>
            <person name="Ohji S."/>
            <person name="Ichikawa N."/>
        </authorList>
    </citation>
    <scope>NUCLEOTIDE SEQUENCE [LARGE SCALE GENOMIC DNA]</scope>
    <source>
        <strain evidence="4 9">NBRC 100490</strain>
    </source>
</reference>
<evidence type="ECO:0000313" key="7">
    <source>
        <dbReference type="Proteomes" id="UP000195024"/>
    </source>
</evidence>
<dbReference type="PANTHER" id="PTHR30204:SF98">
    <property type="entry name" value="HTH-TYPE TRANSCRIPTIONAL REGULATOR ADHR"/>
    <property type="match status" value="1"/>
</dbReference>
<dbReference type="InterPro" id="IPR009061">
    <property type="entry name" value="DNA-bd_dom_put_sf"/>
</dbReference>
<dbReference type="GeneID" id="60998617"/>
<dbReference type="PANTHER" id="PTHR30204">
    <property type="entry name" value="REDOX-CYCLING DRUG-SENSING TRANSCRIPTIONAL ACTIVATOR SOXR"/>
    <property type="match status" value="1"/>
</dbReference>
<reference evidence="6 8" key="2">
    <citation type="submission" date="2018-03" db="EMBL/GenBank/DDBJ databases">
        <title>Draft genome sequences of four Enterococcus mundtii strains isolated from beef slaughterhouses in Kenya.</title>
        <authorList>
            <person name="Wambui J."/>
            <person name="Stevens M."/>
            <person name="Njage P."/>
            <person name="Stephan R."/>
            <person name="Tasara T."/>
        </authorList>
    </citation>
    <scope>NUCLEOTIDE SEQUENCE [LARGE SCALE GENOMIC DNA]</scope>
    <source>
        <strain evidence="6 8">H18-EM</strain>
    </source>
</reference>
<sequence length="124" mass="14301">MNIKQVSEEKGISADTLRYYERIGLIPPVNRTNGGIRDYTEEDLRWVDFTLCMRSAGLSIESLTEYIRLYSAGDETILARRDLLMEESEQLAKKIAEMQACQERLQKKIARYNQDLVKGDPILV</sequence>
<gene>
    <name evidence="5" type="ORF">A5802_000337</name>
    <name evidence="6" type="ORF">C6N14_05495</name>
    <name evidence="4" type="ORF">EMU01_19330</name>
</gene>
<dbReference type="Gene3D" id="1.10.1660.10">
    <property type="match status" value="1"/>
</dbReference>
<name>A0A1L8UV11_ENTMU</name>
<organism evidence="5 7">
    <name type="scientific">Enterococcus mundtii</name>
    <dbReference type="NCBI Taxonomy" id="53346"/>
    <lineage>
        <taxon>Bacteria</taxon>
        <taxon>Bacillati</taxon>
        <taxon>Bacillota</taxon>
        <taxon>Bacilli</taxon>
        <taxon>Lactobacillales</taxon>
        <taxon>Enterococcaceae</taxon>
        <taxon>Enterococcus</taxon>
    </lineage>
</organism>
<feature type="domain" description="HTH merR-type" evidence="3">
    <location>
        <begin position="1"/>
        <end position="69"/>
    </location>
</feature>
<dbReference type="PROSITE" id="PS50937">
    <property type="entry name" value="HTH_MERR_2"/>
    <property type="match status" value="1"/>
</dbReference>
<dbReference type="Proteomes" id="UP000244022">
    <property type="component" value="Unassembled WGS sequence"/>
</dbReference>
<dbReference type="EMBL" id="NGMS01000001">
    <property type="protein sequence ID" value="OTP26621.1"/>
    <property type="molecule type" value="Genomic_DNA"/>
</dbReference>
<dbReference type="Pfam" id="PF13411">
    <property type="entry name" value="MerR_1"/>
    <property type="match status" value="1"/>
</dbReference>
<dbReference type="EMBL" id="BJWA01000013">
    <property type="protein sequence ID" value="GEL80789.1"/>
    <property type="molecule type" value="Genomic_DNA"/>
</dbReference>
<evidence type="ECO:0000313" key="6">
    <source>
        <dbReference type="EMBL" id="PTO36028.1"/>
    </source>
</evidence>
<feature type="coiled-coil region" evidence="2">
    <location>
        <begin position="84"/>
        <end position="115"/>
    </location>
</feature>
<accession>A0A1L8UV11</accession>
<protein>
    <submittedName>
        <fullName evidence="5">MerR family transcriptional regulator</fullName>
    </submittedName>
</protein>
<evidence type="ECO:0000313" key="4">
    <source>
        <dbReference type="EMBL" id="GEL80789.1"/>
    </source>
</evidence>
<dbReference type="SUPFAM" id="SSF46955">
    <property type="entry name" value="Putative DNA-binding domain"/>
    <property type="match status" value="1"/>
</dbReference>
<evidence type="ECO:0000256" key="1">
    <source>
        <dbReference type="ARBA" id="ARBA00023125"/>
    </source>
</evidence>
<evidence type="ECO:0000256" key="2">
    <source>
        <dbReference type="SAM" id="Coils"/>
    </source>
</evidence>
<dbReference type="SMART" id="SM00422">
    <property type="entry name" value="HTH_MERR"/>
    <property type="match status" value="1"/>
</dbReference>
<keyword evidence="9" id="KW-1185">Reference proteome</keyword>
<dbReference type="CDD" id="cd01109">
    <property type="entry name" value="HTH_YyaN"/>
    <property type="match status" value="1"/>
</dbReference>
<reference evidence="5 7" key="1">
    <citation type="submission" date="2017-05" db="EMBL/GenBank/DDBJ databases">
        <title>The Genome Sequence of Enterococcus mundtii 6B1_DIV0119.</title>
        <authorList>
            <consortium name="The Broad Institute Genomics Platform"/>
            <consortium name="The Broad Institute Genomic Center for Infectious Diseases"/>
            <person name="Earl A."/>
            <person name="Manson A."/>
            <person name="Schwartman J."/>
            <person name="Gilmore M."/>
            <person name="Abouelleil A."/>
            <person name="Cao P."/>
            <person name="Chapman S."/>
            <person name="Cusick C."/>
            <person name="Shea T."/>
            <person name="Young S."/>
            <person name="Neafsey D."/>
            <person name="Nusbaum C."/>
            <person name="Birren B."/>
        </authorList>
    </citation>
    <scope>NUCLEOTIDE SEQUENCE [LARGE SCALE GENOMIC DNA]</scope>
    <source>
        <strain evidence="5 7">6B1_DIV0119</strain>
    </source>
</reference>
<dbReference type="PRINTS" id="PR00040">
    <property type="entry name" value="HTHMERR"/>
</dbReference>
<dbReference type="GO" id="GO:0003700">
    <property type="term" value="F:DNA-binding transcription factor activity"/>
    <property type="evidence" value="ECO:0007669"/>
    <property type="project" value="InterPro"/>
</dbReference>